<keyword evidence="3" id="KW-0456">Lyase</keyword>
<evidence type="ECO:0000259" key="2">
    <source>
        <dbReference type="Pfam" id="PF01965"/>
    </source>
</evidence>
<dbReference type="EC" id="4.2.1.103" evidence="3"/>
<dbReference type="InterPro" id="IPR002818">
    <property type="entry name" value="DJ-1/PfpI"/>
</dbReference>
<gene>
    <name evidence="3" type="primary">inhA_1</name>
    <name evidence="3" type="ORF">LMG27177_06927</name>
</gene>
<keyword evidence="4" id="KW-1185">Reference proteome</keyword>
<sequence length="235" mass="25235">MTQQREKKVAGLLLFPNMTQLDLTGPLEVLGRLPSWRVEIVAPTLAPVRTDKGLVIQPDACFKTASIYELFVVPGGPGTDDAILDPEIVDFVRDRSNAAAYIFGICTGSLLLGAAGLLRGRRSGGHWQARDLLSQFGAIPCDDRLTIDGNIYTSGGVTAGIDMALRVAAEVASEEVAQQIQLQIEYDPEPPFKAGTPFVAPPEIVKRALAATAERRAIRVAAVETAAKRLETLLD</sequence>
<evidence type="ECO:0000313" key="3">
    <source>
        <dbReference type="EMBL" id="CAB3809829.1"/>
    </source>
</evidence>
<dbReference type="InterPro" id="IPR052158">
    <property type="entry name" value="INH-QAR"/>
</dbReference>
<dbReference type="CDD" id="cd03139">
    <property type="entry name" value="GATase1_PfpI_2"/>
    <property type="match status" value="1"/>
</dbReference>
<evidence type="ECO:0000313" key="4">
    <source>
        <dbReference type="Proteomes" id="UP000494252"/>
    </source>
</evidence>
<dbReference type="SUPFAM" id="SSF52317">
    <property type="entry name" value="Class I glutamine amidotransferase-like"/>
    <property type="match status" value="1"/>
</dbReference>
<organism evidence="3 4">
    <name type="scientific">Paraburkholderia fynbosensis</name>
    <dbReference type="NCBI Taxonomy" id="1200993"/>
    <lineage>
        <taxon>Bacteria</taxon>
        <taxon>Pseudomonadati</taxon>
        <taxon>Pseudomonadota</taxon>
        <taxon>Betaproteobacteria</taxon>
        <taxon>Burkholderiales</taxon>
        <taxon>Burkholderiaceae</taxon>
        <taxon>Paraburkholderia</taxon>
    </lineage>
</organism>
<keyword evidence="1" id="KW-1133">Transmembrane helix</keyword>
<dbReference type="AlphaFoldDB" id="A0A6J5GZF3"/>
<reference evidence="3 4" key="1">
    <citation type="submission" date="2020-04" db="EMBL/GenBank/DDBJ databases">
        <authorList>
            <person name="De Canck E."/>
        </authorList>
    </citation>
    <scope>NUCLEOTIDE SEQUENCE [LARGE SCALE GENOMIC DNA]</scope>
    <source>
        <strain evidence="3 4">LMG 27177</strain>
    </source>
</reference>
<proteinExistence type="predicted"/>
<dbReference type="EMBL" id="CADIKI010000031">
    <property type="protein sequence ID" value="CAB3809829.1"/>
    <property type="molecule type" value="Genomic_DNA"/>
</dbReference>
<keyword evidence="1" id="KW-0812">Transmembrane</keyword>
<dbReference type="GO" id="GO:0050549">
    <property type="term" value="F:cyclohexyl-isocyanide hydratase activity"/>
    <property type="evidence" value="ECO:0007669"/>
    <property type="project" value="UniProtKB-EC"/>
</dbReference>
<dbReference type="PANTHER" id="PTHR43130:SF2">
    <property type="entry name" value="DJ-1_PFPI DOMAIN-CONTAINING PROTEIN"/>
    <property type="match status" value="1"/>
</dbReference>
<feature type="domain" description="DJ-1/PfpI" evidence="2">
    <location>
        <begin position="12"/>
        <end position="168"/>
    </location>
</feature>
<dbReference type="GO" id="GO:0006355">
    <property type="term" value="P:regulation of DNA-templated transcription"/>
    <property type="evidence" value="ECO:0007669"/>
    <property type="project" value="TreeGrafter"/>
</dbReference>
<keyword evidence="1" id="KW-0472">Membrane</keyword>
<name>A0A6J5GZF3_9BURK</name>
<evidence type="ECO:0000256" key="1">
    <source>
        <dbReference type="SAM" id="Phobius"/>
    </source>
</evidence>
<feature type="transmembrane region" description="Helical" evidence="1">
    <location>
        <begin position="98"/>
        <end position="118"/>
    </location>
</feature>
<protein>
    <submittedName>
        <fullName evidence="3">Isonitrile hydratase</fullName>
        <ecNumber evidence="3">4.2.1.103</ecNumber>
    </submittedName>
</protein>
<dbReference type="Proteomes" id="UP000494252">
    <property type="component" value="Unassembled WGS sequence"/>
</dbReference>
<accession>A0A6J5GZF3</accession>
<dbReference type="PANTHER" id="PTHR43130">
    <property type="entry name" value="ARAC-FAMILY TRANSCRIPTIONAL REGULATOR"/>
    <property type="match status" value="1"/>
</dbReference>
<dbReference type="InterPro" id="IPR029062">
    <property type="entry name" value="Class_I_gatase-like"/>
</dbReference>
<dbReference type="RefSeq" id="WP_175165939.1">
    <property type="nucleotide sequence ID" value="NZ_CADIKI010000031.1"/>
</dbReference>
<dbReference type="Gene3D" id="3.40.50.880">
    <property type="match status" value="1"/>
</dbReference>
<dbReference type="Pfam" id="PF01965">
    <property type="entry name" value="DJ-1_PfpI"/>
    <property type="match status" value="1"/>
</dbReference>